<organism evidence="2">
    <name type="scientific">Colletotrichum fructicola (strain Nara gc5)</name>
    <name type="common">Anthracnose fungus</name>
    <name type="synonym">Colletotrichum gloeosporioides (strain Nara gc5)</name>
    <dbReference type="NCBI Taxonomy" id="1213859"/>
    <lineage>
        <taxon>Eukaryota</taxon>
        <taxon>Fungi</taxon>
        <taxon>Dikarya</taxon>
        <taxon>Ascomycota</taxon>
        <taxon>Pezizomycotina</taxon>
        <taxon>Sordariomycetes</taxon>
        <taxon>Hypocreomycetidae</taxon>
        <taxon>Glomerellales</taxon>
        <taxon>Glomerellaceae</taxon>
        <taxon>Colletotrichum</taxon>
        <taxon>Colletotrichum gloeosporioides species complex</taxon>
    </lineage>
</organism>
<dbReference type="AlphaFoldDB" id="L2G6N2"/>
<dbReference type="EMBL" id="KB020623">
    <property type="protein sequence ID" value="ELA34334.1"/>
    <property type="molecule type" value="Genomic_DNA"/>
</dbReference>
<dbReference type="GO" id="GO:0008168">
    <property type="term" value="F:methyltransferase activity"/>
    <property type="evidence" value="ECO:0007669"/>
    <property type="project" value="UniProtKB-KW"/>
</dbReference>
<accession>L2G6N2</accession>
<evidence type="ECO:0000256" key="1">
    <source>
        <dbReference type="ARBA" id="ARBA00038158"/>
    </source>
</evidence>
<dbReference type="Gene3D" id="3.40.50.150">
    <property type="entry name" value="Vaccinia Virus protein VP39"/>
    <property type="match status" value="1"/>
</dbReference>
<dbReference type="GO" id="GO:0032259">
    <property type="term" value="P:methylation"/>
    <property type="evidence" value="ECO:0007669"/>
    <property type="project" value="UniProtKB-KW"/>
</dbReference>
<dbReference type="HOGENOM" id="CLU_010595_1_2_1"/>
<dbReference type="PANTHER" id="PTHR43591:SF24">
    <property type="entry name" value="2-METHOXY-6-POLYPRENYL-1,4-BENZOQUINOL METHYLASE, MITOCHONDRIAL"/>
    <property type="match status" value="1"/>
</dbReference>
<evidence type="ECO:0000313" key="2">
    <source>
        <dbReference type="EMBL" id="ELA34334.1"/>
    </source>
</evidence>
<gene>
    <name evidence="2" type="ORF">CGGC5_5830</name>
</gene>
<proteinExistence type="inferred from homology"/>
<protein>
    <submittedName>
        <fullName evidence="2">Methyltransferase domain-containing protein</fullName>
    </submittedName>
</protein>
<dbReference type="InterPro" id="IPR029063">
    <property type="entry name" value="SAM-dependent_MTases_sf"/>
</dbReference>
<comment type="similarity">
    <text evidence="1">Belongs to the methyltransferase superfamily. LaeA methyltransferase family.</text>
</comment>
<dbReference type="PANTHER" id="PTHR43591">
    <property type="entry name" value="METHYLTRANSFERASE"/>
    <property type="match status" value="1"/>
</dbReference>
<keyword evidence="2" id="KW-0808">Transferase</keyword>
<name>L2G6N2_COLFN</name>
<sequence>MCQNSPVNEGSVIAPGENDTVDTTSDLAVSVASSTTSIASSVLRFRIENGRTYHSYKEGKYSYPNDQKENERLGLQHNLMLLTLHEKLGLAPPNDQDFRVKRVLDVGTGTGLWAIDFADEHPDAEVLGTDLSPVQTTHVPPNAKFEIDDVEEPWTYSQPFDYIHVRGMTSSISDWKKCFGQCFANLEPGGYLELQEGHMRPECDDGTLTHNHYKLLGEWTEENFMEGIEAWTLAPLTRALEWTREEVLVFLTQVRKELRDRSIHAYLPIFVIHGRKPLQAGDEGEQ</sequence>
<dbReference type="SUPFAM" id="SSF53335">
    <property type="entry name" value="S-adenosyl-L-methionine-dependent methyltransferases"/>
    <property type="match status" value="1"/>
</dbReference>
<dbReference type="Pfam" id="PF13489">
    <property type="entry name" value="Methyltransf_23"/>
    <property type="match status" value="1"/>
</dbReference>
<keyword evidence="2" id="KW-0489">Methyltransferase</keyword>
<dbReference type="CDD" id="cd02440">
    <property type="entry name" value="AdoMet_MTases"/>
    <property type="match status" value="1"/>
</dbReference>
<reference evidence="2" key="1">
    <citation type="submission" date="2012-08" db="EMBL/GenBank/DDBJ databases">
        <title>Genome analysis of Colletotrichum orbiculare and Colletotrichum fructicola.</title>
        <authorList>
            <person name="Gan P.H.P."/>
            <person name="Ikeda K."/>
            <person name="Irieda H."/>
            <person name="Narusaka M."/>
            <person name="O'Connell R.J."/>
            <person name="Narusaka Y."/>
            <person name="Takano Y."/>
            <person name="Kubo Y."/>
            <person name="Shirasu K."/>
        </authorList>
    </citation>
    <scope>NUCLEOTIDE SEQUENCE</scope>
    <source>
        <strain evidence="2">Nara gc5</strain>
    </source>
</reference>